<name>Q5ZCE8_ORYSJ</name>
<dbReference type="AlphaFoldDB" id="Q5ZCE8"/>
<evidence type="ECO:0000313" key="1">
    <source>
        <dbReference type="EMBL" id="BAD52849.1"/>
    </source>
</evidence>
<reference evidence="1" key="1">
    <citation type="journal article" date="2002" name="Nature">
        <title>The genome sequence and structure of rice chromosome 1.</title>
        <authorList>
            <person name="Sasaki T."/>
            <person name="Matsumoto T."/>
            <person name="Yamamoto K."/>
            <person name="Sakata K."/>
            <person name="Baba T."/>
            <person name="Katayose Y."/>
            <person name="Wu J."/>
            <person name="Niimura Y."/>
            <person name="Cheng Z."/>
            <person name="Nagamura Y."/>
            <person name="Antonio B.A."/>
            <person name="Kanamori H."/>
            <person name="Hosokawa S."/>
            <person name="Masukawa M."/>
            <person name="Arikawa K."/>
            <person name="Chiden Y."/>
            <person name="Hayashi M."/>
            <person name="Okamoto M."/>
            <person name="Ando T."/>
            <person name="Aoki H."/>
            <person name="Arita K."/>
            <person name="Hamada M."/>
            <person name="Harada C."/>
            <person name="Hijishita S."/>
            <person name="Honda M."/>
            <person name="Ichikawa Y."/>
            <person name="Idonuma A."/>
            <person name="Iijima M."/>
            <person name="Ikeda M."/>
            <person name="Ikeno M."/>
            <person name="Itoh S."/>
            <person name="Itoh T."/>
            <person name="Itoh Y."/>
            <person name="Itoh Y."/>
            <person name="Iwabuchi A."/>
            <person name="Kamiya K."/>
            <person name="Karasawa W."/>
            <person name="Katagiri S."/>
            <person name="Kikuta A."/>
            <person name="Kobayashi N."/>
            <person name="Kono I."/>
            <person name="Machita K."/>
            <person name="Maehara T."/>
            <person name="Mizuno H."/>
            <person name="Mizubayashi T."/>
            <person name="Mukai Y."/>
            <person name="Nagasaki H."/>
            <person name="Nakashima M."/>
            <person name="Nakama Y."/>
            <person name="Nakamichi Y."/>
            <person name="Nakamura M."/>
            <person name="Namiki N."/>
            <person name="Negishi M."/>
            <person name="Ohta I."/>
            <person name="Ono N."/>
            <person name="Saji S."/>
            <person name="Sakai K."/>
            <person name="Shibata M."/>
            <person name="Shimokawa T."/>
            <person name="Shomura A."/>
            <person name="Song J."/>
            <person name="Takazaki Y."/>
            <person name="Terasawa K."/>
            <person name="Tsuji K."/>
            <person name="Waki K."/>
            <person name="Yamagata H."/>
            <person name="Yamane H."/>
            <person name="Yoshiki S."/>
            <person name="Yoshihara R."/>
            <person name="Yukawa K."/>
            <person name="Zhong H."/>
            <person name="Iwama H."/>
            <person name="Endo T."/>
            <person name="Ito H."/>
            <person name="Hahn J.H."/>
            <person name="Kim H.I."/>
            <person name="Eun M.Y."/>
            <person name="Yano M."/>
            <person name="Jiang J."/>
            <person name="Gojobori T."/>
        </authorList>
    </citation>
    <scope>NUCLEOTIDE SEQUENCE [LARGE SCALE GENOMIC DNA]</scope>
</reference>
<sequence>MLASEGATIRGIQRQATMEIKVRWETFLELCPASLRWTSSLTLVATISHRRRRMGSWAHYAPPLELAVI</sequence>
<protein>
    <submittedName>
        <fullName evidence="1">Uncharacterized protein P0010B10.19</fullName>
    </submittedName>
</protein>
<accession>Q5ZCE8</accession>
<dbReference type="Proteomes" id="UP000817658">
    <property type="component" value="Chromosome 1"/>
</dbReference>
<organism evidence="1">
    <name type="scientific">Oryza sativa subsp. japonica</name>
    <name type="common">Rice</name>
    <dbReference type="NCBI Taxonomy" id="39947"/>
    <lineage>
        <taxon>Eukaryota</taxon>
        <taxon>Viridiplantae</taxon>
        <taxon>Streptophyta</taxon>
        <taxon>Embryophyta</taxon>
        <taxon>Tracheophyta</taxon>
        <taxon>Spermatophyta</taxon>
        <taxon>Magnoliopsida</taxon>
        <taxon>Liliopsida</taxon>
        <taxon>Poales</taxon>
        <taxon>Poaceae</taxon>
        <taxon>BOP clade</taxon>
        <taxon>Oryzoideae</taxon>
        <taxon>Oryzeae</taxon>
        <taxon>Oryzinae</taxon>
        <taxon>Oryza</taxon>
        <taxon>Oryza sativa</taxon>
    </lineage>
</organism>
<dbReference type="EMBL" id="AP003224">
    <property type="protein sequence ID" value="BAD52849.1"/>
    <property type="molecule type" value="Genomic_DNA"/>
</dbReference>
<proteinExistence type="predicted"/>
<gene>
    <name evidence="1" type="primary">P0010B10.19</name>
</gene>